<dbReference type="Proteomes" id="UP001141806">
    <property type="component" value="Unassembled WGS sequence"/>
</dbReference>
<sequence length="106" mass="11190">MAVAVAMAVGVGMSDSLILEVKQPSTWYPSTVIKGSFSSVSSSGSMTTTTVKSGFKFSMLKRFSSWELPEVLLLLSVVVVVGDFSSAFLGASIDTEGPLLSFRGEQ</sequence>
<dbReference type="AlphaFoldDB" id="A0A9Q0JZ25"/>
<keyword evidence="1" id="KW-1133">Transmembrane helix</keyword>
<evidence type="ECO:0000313" key="2">
    <source>
        <dbReference type="EMBL" id="KAJ4955473.1"/>
    </source>
</evidence>
<evidence type="ECO:0000313" key="3">
    <source>
        <dbReference type="Proteomes" id="UP001141806"/>
    </source>
</evidence>
<name>A0A9Q0JZ25_9MAGN</name>
<organism evidence="2 3">
    <name type="scientific">Protea cynaroides</name>
    <dbReference type="NCBI Taxonomy" id="273540"/>
    <lineage>
        <taxon>Eukaryota</taxon>
        <taxon>Viridiplantae</taxon>
        <taxon>Streptophyta</taxon>
        <taxon>Embryophyta</taxon>
        <taxon>Tracheophyta</taxon>
        <taxon>Spermatophyta</taxon>
        <taxon>Magnoliopsida</taxon>
        <taxon>Proteales</taxon>
        <taxon>Proteaceae</taxon>
        <taxon>Protea</taxon>
    </lineage>
</organism>
<keyword evidence="3" id="KW-1185">Reference proteome</keyword>
<keyword evidence="1" id="KW-0812">Transmembrane</keyword>
<gene>
    <name evidence="2" type="ORF">NE237_012256</name>
</gene>
<proteinExistence type="predicted"/>
<feature type="transmembrane region" description="Helical" evidence="1">
    <location>
        <begin position="71"/>
        <end position="93"/>
    </location>
</feature>
<keyword evidence="1" id="KW-0472">Membrane</keyword>
<evidence type="ECO:0000256" key="1">
    <source>
        <dbReference type="SAM" id="Phobius"/>
    </source>
</evidence>
<dbReference type="EMBL" id="JAMYWD010000011">
    <property type="protein sequence ID" value="KAJ4955473.1"/>
    <property type="molecule type" value="Genomic_DNA"/>
</dbReference>
<protein>
    <submittedName>
        <fullName evidence="2">Uncharacterized protein</fullName>
    </submittedName>
</protein>
<comment type="caution">
    <text evidence="2">The sequence shown here is derived from an EMBL/GenBank/DDBJ whole genome shotgun (WGS) entry which is preliminary data.</text>
</comment>
<reference evidence="2" key="1">
    <citation type="journal article" date="2023" name="Plant J.">
        <title>The genome of the king protea, Protea cynaroides.</title>
        <authorList>
            <person name="Chang J."/>
            <person name="Duong T.A."/>
            <person name="Schoeman C."/>
            <person name="Ma X."/>
            <person name="Roodt D."/>
            <person name="Barker N."/>
            <person name="Li Z."/>
            <person name="Van de Peer Y."/>
            <person name="Mizrachi E."/>
        </authorList>
    </citation>
    <scope>NUCLEOTIDE SEQUENCE</scope>
    <source>
        <tissue evidence="2">Young leaves</tissue>
    </source>
</reference>
<accession>A0A9Q0JZ25</accession>